<reference evidence="2" key="1">
    <citation type="submission" date="2017-12" db="EMBL/GenBank/DDBJ databases">
        <title>Escherichia coli clinical isolates harbouring mcr-1 and mcr-1.5 genes recovered from an University Hospital in Buenos Aires, Argentina.</title>
        <authorList>
            <person name="Dabos L."/>
            <person name="Rodriguez C.H."/>
            <person name="Bonnin R."/>
            <person name="Nastro M."/>
            <person name="Famiglietti A."/>
            <person name="Naas T."/>
        </authorList>
    </citation>
    <scope>NUCLEOTIDE SEQUENCE</scope>
    <source>
        <strain evidence="2">1724</strain>
        <plasmid evidence="2">p1724</plasmid>
    </source>
</reference>
<organism evidence="2">
    <name type="scientific">Escherichia coli</name>
    <dbReference type="NCBI Taxonomy" id="562"/>
    <lineage>
        <taxon>Bacteria</taxon>
        <taxon>Pseudomonadati</taxon>
        <taxon>Pseudomonadota</taxon>
        <taxon>Gammaproteobacteria</taxon>
        <taxon>Enterobacterales</taxon>
        <taxon>Enterobacteriaceae</taxon>
        <taxon>Escherichia</taxon>
    </lineage>
</organism>
<keyword evidence="2" id="KW-0614">Plasmid</keyword>
<name>A0A2R4PIT0_ECOLX</name>
<protein>
    <submittedName>
        <fullName evidence="2">Uncharacterized protein</fullName>
    </submittedName>
</protein>
<keyword evidence="1" id="KW-0472">Membrane</keyword>
<sequence>MTQLIPEKILEIIDDHDRAEKKQRNKIGFIYLCLCLAIIGVAAYSFISTFILSSDHILSILDKTKDYPEIKRIVINRLLSGSILTGKDEDYIYSQLKKAEQSNEREKRLQAIKEYTS</sequence>
<keyword evidence="1" id="KW-1133">Transmembrane helix</keyword>
<evidence type="ECO:0000313" key="2">
    <source>
        <dbReference type="EMBL" id="AVX51867.1"/>
    </source>
</evidence>
<feature type="transmembrane region" description="Helical" evidence="1">
    <location>
        <begin position="28"/>
        <end position="52"/>
    </location>
</feature>
<dbReference type="EMBL" id="MG594800">
    <property type="protein sequence ID" value="AVX51867.1"/>
    <property type="molecule type" value="Genomic_DNA"/>
</dbReference>
<proteinExistence type="predicted"/>
<keyword evidence="1" id="KW-0812">Transmembrane</keyword>
<accession>A0A2R4PIT0</accession>
<geneLocation type="plasmid" evidence="2">
    <name>p1724</name>
</geneLocation>
<dbReference type="AlphaFoldDB" id="A0A2R4PIT0"/>
<dbReference type="RefSeq" id="WP_250697903.1">
    <property type="nucleotide sequence ID" value="NZ_MG594800.1"/>
</dbReference>
<evidence type="ECO:0000256" key="1">
    <source>
        <dbReference type="SAM" id="Phobius"/>
    </source>
</evidence>